<reference evidence="1 2" key="1">
    <citation type="journal article" date="2019" name="Genome Biol. Evol.">
        <title>Insights into the evolution of the New World diploid cottons (Gossypium, subgenus Houzingenia) based on genome sequencing.</title>
        <authorList>
            <person name="Grover C.E."/>
            <person name="Arick M.A. 2nd"/>
            <person name="Thrash A."/>
            <person name="Conover J.L."/>
            <person name="Sanders W.S."/>
            <person name="Peterson D.G."/>
            <person name="Frelichowski J.E."/>
            <person name="Scheffler J.A."/>
            <person name="Scheffler B.E."/>
            <person name="Wendel J.F."/>
        </authorList>
    </citation>
    <scope>NUCLEOTIDE SEQUENCE [LARGE SCALE GENOMIC DNA]</scope>
    <source>
        <strain evidence="1">157</strain>
        <tissue evidence="1">Leaf</tissue>
    </source>
</reference>
<gene>
    <name evidence="1" type="ORF">Golob_023879</name>
</gene>
<dbReference type="AlphaFoldDB" id="A0A7J8NDK7"/>
<dbReference type="EMBL" id="JABEZX010049642">
    <property type="protein sequence ID" value="MBA0574942.1"/>
    <property type="molecule type" value="Genomic_DNA"/>
</dbReference>
<evidence type="ECO:0000313" key="2">
    <source>
        <dbReference type="Proteomes" id="UP000593572"/>
    </source>
</evidence>
<dbReference type="Proteomes" id="UP000593572">
    <property type="component" value="Unassembled WGS sequence"/>
</dbReference>
<protein>
    <submittedName>
        <fullName evidence="1">Uncharacterized protein</fullName>
    </submittedName>
</protein>
<proteinExistence type="predicted"/>
<accession>A0A7J8NDK7</accession>
<evidence type="ECO:0000313" key="1">
    <source>
        <dbReference type="EMBL" id="MBA0574942.1"/>
    </source>
</evidence>
<name>A0A7J8NDK7_9ROSI</name>
<comment type="caution">
    <text evidence="1">The sequence shown here is derived from an EMBL/GenBank/DDBJ whole genome shotgun (WGS) entry which is preliminary data.</text>
</comment>
<keyword evidence="2" id="KW-1185">Reference proteome</keyword>
<sequence length="60" mass="7084">MWDIVLVGGRKCEQNNIRVPNYTLDMFGKTNIEQKEQGQDNEEDDEDDITEVILEQERLK</sequence>
<organism evidence="1 2">
    <name type="scientific">Gossypium lobatum</name>
    <dbReference type="NCBI Taxonomy" id="34289"/>
    <lineage>
        <taxon>Eukaryota</taxon>
        <taxon>Viridiplantae</taxon>
        <taxon>Streptophyta</taxon>
        <taxon>Embryophyta</taxon>
        <taxon>Tracheophyta</taxon>
        <taxon>Spermatophyta</taxon>
        <taxon>Magnoliopsida</taxon>
        <taxon>eudicotyledons</taxon>
        <taxon>Gunneridae</taxon>
        <taxon>Pentapetalae</taxon>
        <taxon>rosids</taxon>
        <taxon>malvids</taxon>
        <taxon>Malvales</taxon>
        <taxon>Malvaceae</taxon>
        <taxon>Malvoideae</taxon>
        <taxon>Gossypium</taxon>
    </lineage>
</organism>